<name>A0ABD5V4Y0_9EURY</name>
<evidence type="ECO:0000313" key="2">
    <source>
        <dbReference type="EMBL" id="MFC6906623.1"/>
    </source>
</evidence>
<keyword evidence="1" id="KW-0812">Transmembrane</keyword>
<keyword evidence="1" id="KW-1133">Transmembrane helix</keyword>
<dbReference type="RefSeq" id="WP_340605193.1">
    <property type="nucleotide sequence ID" value="NZ_JBBMXV010000004.1"/>
</dbReference>
<reference evidence="2 3" key="1">
    <citation type="journal article" date="2019" name="Int. J. Syst. Evol. Microbiol.">
        <title>The Global Catalogue of Microorganisms (GCM) 10K type strain sequencing project: providing services to taxonomists for standard genome sequencing and annotation.</title>
        <authorList>
            <consortium name="The Broad Institute Genomics Platform"/>
            <consortium name="The Broad Institute Genome Sequencing Center for Infectious Disease"/>
            <person name="Wu L."/>
            <person name="Ma J."/>
        </authorList>
    </citation>
    <scope>NUCLEOTIDE SEQUENCE [LARGE SCALE GENOMIC DNA]</scope>
    <source>
        <strain evidence="2 3">CGMCC 1.3240</strain>
    </source>
</reference>
<dbReference type="EMBL" id="JBHSXQ010000004">
    <property type="protein sequence ID" value="MFC6906623.1"/>
    <property type="molecule type" value="Genomic_DNA"/>
</dbReference>
<proteinExistence type="predicted"/>
<sequence>MLDVYMQRFEHPYLLALVPIAAGLLGLSALAQSLGSYQAAGFLALYAMVAMIICTIGYGAIITLTYSTQKLQEWRIGRSGMD</sequence>
<keyword evidence="1" id="KW-0472">Membrane</keyword>
<evidence type="ECO:0000313" key="3">
    <source>
        <dbReference type="Proteomes" id="UP001596312"/>
    </source>
</evidence>
<dbReference type="Proteomes" id="UP001596312">
    <property type="component" value="Unassembled WGS sequence"/>
</dbReference>
<organism evidence="2 3">
    <name type="scientific">Halalkalicoccus tibetensis</name>
    <dbReference type="NCBI Taxonomy" id="175632"/>
    <lineage>
        <taxon>Archaea</taxon>
        <taxon>Methanobacteriati</taxon>
        <taxon>Methanobacteriota</taxon>
        <taxon>Stenosarchaea group</taxon>
        <taxon>Halobacteria</taxon>
        <taxon>Halobacteriales</taxon>
        <taxon>Halococcaceae</taxon>
        <taxon>Halalkalicoccus</taxon>
    </lineage>
</organism>
<protein>
    <submittedName>
        <fullName evidence="2">Uncharacterized protein</fullName>
    </submittedName>
</protein>
<gene>
    <name evidence="2" type="ORF">ACFQGH_15615</name>
</gene>
<keyword evidence="3" id="KW-1185">Reference proteome</keyword>
<evidence type="ECO:0000256" key="1">
    <source>
        <dbReference type="SAM" id="Phobius"/>
    </source>
</evidence>
<feature type="transmembrane region" description="Helical" evidence="1">
    <location>
        <begin position="12"/>
        <end position="31"/>
    </location>
</feature>
<dbReference type="AlphaFoldDB" id="A0ABD5V4Y0"/>
<comment type="caution">
    <text evidence="2">The sequence shown here is derived from an EMBL/GenBank/DDBJ whole genome shotgun (WGS) entry which is preliminary data.</text>
</comment>
<accession>A0ABD5V4Y0</accession>
<feature type="transmembrane region" description="Helical" evidence="1">
    <location>
        <begin position="43"/>
        <end position="66"/>
    </location>
</feature>